<reference evidence="2 3" key="1">
    <citation type="submission" date="2019-06" db="EMBL/GenBank/DDBJ databases">
        <title>Genomic Encyclopedia of Type Strains, Phase IV (KMG-V): Genome sequencing to study the core and pangenomes of soil and plant-associated prokaryotes.</title>
        <authorList>
            <person name="Whitman W."/>
        </authorList>
    </citation>
    <scope>NUCLEOTIDE SEQUENCE [LARGE SCALE GENOMIC DNA]</scope>
    <source>
        <strain evidence="2 3">BR 11140</strain>
    </source>
</reference>
<feature type="transmembrane region" description="Helical" evidence="1">
    <location>
        <begin position="16"/>
        <end position="36"/>
    </location>
</feature>
<dbReference type="AlphaFoldDB" id="A0A560HK63"/>
<evidence type="ECO:0000313" key="2">
    <source>
        <dbReference type="EMBL" id="TWB46341.1"/>
    </source>
</evidence>
<evidence type="ECO:0000256" key="1">
    <source>
        <dbReference type="SAM" id="Phobius"/>
    </source>
</evidence>
<name>A0A560HK63_9PROT</name>
<dbReference type="EMBL" id="VITT01000053">
    <property type="protein sequence ID" value="TWB46341.1"/>
    <property type="molecule type" value="Genomic_DNA"/>
</dbReference>
<dbReference type="Proteomes" id="UP000318050">
    <property type="component" value="Unassembled WGS sequence"/>
</dbReference>
<organism evidence="2 3">
    <name type="scientific">Nitrospirillum amazonense</name>
    <dbReference type="NCBI Taxonomy" id="28077"/>
    <lineage>
        <taxon>Bacteria</taxon>
        <taxon>Pseudomonadati</taxon>
        <taxon>Pseudomonadota</taxon>
        <taxon>Alphaproteobacteria</taxon>
        <taxon>Rhodospirillales</taxon>
        <taxon>Azospirillaceae</taxon>
        <taxon>Nitrospirillum</taxon>
    </lineage>
</organism>
<comment type="caution">
    <text evidence="2">The sequence shown here is derived from an EMBL/GenBank/DDBJ whole genome shotgun (WGS) entry which is preliminary data.</text>
</comment>
<gene>
    <name evidence="2" type="ORF">FBZ92_1534</name>
</gene>
<keyword evidence="1" id="KW-0472">Membrane</keyword>
<evidence type="ECO:0000313" key="3">
    <source>
        <dbReference type="Proteomes" id="UP000318050"/>
    </source>
</evidence>
<protein>
    <submittedName>
        <fullName evidence="2">Uncharacterized protein</fullName>
    </submittedName>
</protein>
<sequence length="203" mass="21795">MTGSPPPAPPPSRRKLLIGSAIALVAAGATVLLFVLPAEFDIDPTGFGRFTGLTKIANPGMSPEQKRGALRTGVLTPLAGTLTPEPGKTDHWEFELDPYAGIELKYDLAEGKAMTFRWRATGPLHYDMHAHPFVGGTALTESYSVSEASSMQGRYVAAFTGIHGWYWQNRSMELVKLTLDASGGITGARIFDAAGEHKRPLGK</sequence>
<dbReference type="InterPro" id="IPR006311">
    <property type="entry name" value="TAT_signal"/>
</dbReference>
<dbReference type="OrthoDB" id="952847at2"/>
<accession>A0A560HK63</accession>
<keyword evidence="1" id="KW-1133">Transmembrane helix</keyword>
<keyword evidence="1" id="KW-0812">Transmembrane</keyword>
<proteinExistence type="predicted"/>
<dbReference type="PROSITE" id="PS51318">
    <property type="entry name" value="TAT"/>
    <property type="match status" value="1"/>
</dbReference>